<dbReference type="AlphaFoldDB" id="A0A8H3IG38"/>
<feature type="transmembrane region" description="Helical" evidence="1">
    <location>
        <begin position="20"/>
        <end position="42"/>
    </location>
</feature>
<keyword evidence="1" id="KW-1133">Transmembrane helix</keyword>
<dbReference type="Proteomes" id="UP000664169">
    <property type="component" value="Unassembled WGS sequence"/>
</dbReference>
<gene>
    <name evidence="2" type="ORF">GOMPHAMPRED_001833</name>
</gene>
<keyword evidence="3" id="KW-1185">Reference proteome</keyword>
<dbReference type="OrthoDB" id="4502894at2759"/>
<evidence type="ECO:0000313" key="3">
    <source>
        <dbReference type="Proteomes" id="UP000664169"/>
    </source>
</evidence>
<organism evidence="2 3">
    <name type="scientific">Gomphillus americanus</name>
    <dbReference type="NCBI Taxonomy" id="1940652"/>
    <lineage>
        <taxon>Eukaryota</taxon>
        <taxon>Fungi</taxon>
        <taxon>Dikarya</taxon>
        <taxon>Ascomycota</taxon>
        <taxon>Pezizomycotina</taxon>
        <taxon>Lecanoromycetes</taxon>
        <taxon>OSLEUM clade</taxon>
        <taxon>Ostropomycetidae</taxon>
        <taxon>Ostropales</taxon>
        <taxon>Graphidaceae</taxon>
        <taxon>Gomphilloideae</taxon>
        <taxon>Gomphillus</taxon>
    </lineage>
</organism>
<evidence type="ECO:0000256" key="1">
    <source>
        <dbReference type="SAM" id="Phobius"/>
    </source>
</evidence>
<sequence length="144" mass="15904">MVSGVILPLSRYPNQFSFATLYYYFGTACIIGLISGTGLFYITRAIFRLLHLHDGFVPFTNVARGRTAASYRAERAQKQAEQALSSLRLNELPLPSDTELRTDGKGWSPVGGLARHPLSPAVEKKGLLSTTIFEEEDSSDYTTI</sequence>
<protein>
    <submittedName>
        <fullName evidence="2">Uncharacterized protein</fullName>
    </submittedName>
</protein>
<name>A0A8H3IG38_9LECA</name>
<keyword evidence="1" id="KW-0472">Membrane</keyword>
<keyword evidence="1" id="KW-0812">Transmembrane</keyword>
<evidence type="ECO:0000313" key="2">
    <source>
        <dbReference type="EMBL" id="CAF9919495.1"/>
    </source>
</evidence>
<proteinExistence type="predicted"/>
<accession>A0A8H3IG38</accession>
<comment type="caution">
    <text evidence="2">The sequence shown here is derived from an EMBL/GenBank/DDBJ whole genome shotgun (WGS) entry which is preliminary data.</text>
</comment>
<dbReference type="EMBL" id="CAJPDQ010000014">
    <property type="protein sequence ID" value="CAF9919495.1"/>
    <property type="molecule type" value="Genomic_DNA"/>
</dbReference>
<reference evidence="2" key="1">
    <citation type="submission" date="2021-03" db="EMBL/GenBank/DDBJ databases">
        <authorList>
            <person name="Tagirdzhanova G."/>
        </authorList>
    </citation>
    <scope>NUCLEOTIDE SEQUENCE</scope>
</reference>